<sequence>MKIRNYILLLVCCLPFVLSSKHDINKICNGFELITPEGGQPSMDVPPTTTYTIGENLTVQWKLGNSLVTKFVAIELFSFTGLIEYMWIGKIPAEEGSKNITLNVRPTVAIPGIYFLRVWGESSNGPACITYSKTFRLVPYHVHDQIFMNLPLQ</sequence>
<accession>A0AAD5DZV4</accession>
<feature type="chain" id="PRO_5042201117" evidence="1">
    <location>
        <begin position="20"/>
        <end position="153"/>
    </location>
</feature>
<protein>
    <submittedName>
        <fullName evidence="2">Uncharacterized protein</fullName>
    </submittedName>
</protein>
<keyword evidence="3" id="KW-1185">Reference proteome</keyword>
<gene>
    <name evidence="2" type="ORF">K450DRAFT_262158</name>
</gene>
<organism evidence="2 3">
    <name type="scientific">Umbelopsis ramanniana AG</name>
    <dbReference type="NCBI Taxonomy" id="1314678"/>
    <lineage>
        <taxon>Eukaryota</taxon>
        <taxon>Fungi</taxon>
        <taxon>Fungi incertae sedis</taxon>
        <taxon>Mucoromycota</taxon>
        <taxon>Mucoromycotina</taxon>
        <taxon>Umbelopsidomycetes</taxon>
        <taxon>Umbelopsidales</taxon>
        <taxon>Umbelopsidaceae</taxon>
        <taxon>Umbelopsis</taxon>
    </lineage>
</organism>
<reference evidence="2" key="1">
    <citation type="submission" date="2021-06" db="EMBL/GenBank/DDBJ databases">
        <authorList>
            <consortium name="DOE Joint Genome Institute"/>
            <person name="Mondo S.J."/>
            <person name="Amses K.R."/>
            <person name="Simmons D.R."/>
            <person name="Longcore J.E."/>
            <person name="Seto K."/>
            <person name="Alves G.H."/>
            <person name="Bonds A.E."/>
            <person name="Quandt C.A."/>
            <person name="Davis W.J."/>
            <person name="Chang Y."/>
            <person name="Letcher P.M."/>
            <person name="Powell M.J."/>
            <person name="Kuo A."/>
            <person name="Labutti K."/>
            <person name="Pangilinan J."/>
            <person name="Andreopoulos W."/>
            <person name="Tritt A."/>
            <person name="Riley R."/>
            <person name="Hundley H."/>
            <person name="Johnson J."/>
            <person name="Lipzen A."/>
            <person name="Barry K."/>
            <person name="Berbee M.L."/>
            <person name="Buchler N.E."/>
            <person name="Grigoriev I.V."/>
            <person name="Spatafora J.W."/>
            <person name="Stajich J.E."/>
            <person name="James T.Y."/>
        </authorList>
    </citation>
    <scope>NUCLEOTIDE SEQUENCE</scope>
    <source>
        <strain evidence="2">AG</strain>
    </source>
</reference>
<feature type="signal peptide" evidence="1">
    <location>
        <begin position="1"/>
        <end position="19"/>
    </location>
</feature>
<evidence type="ECO:0000256" key="1">
    <source>
        <dbReference type="SAM" id="SignalP"/>
    </source>
</evidence>
<dbReference type="RefSeq" id="XP_051440387.1">
    <property type="nucleotide sequence ID" value="XM_051592429.1"/>
</dbReference>
<name>A0AAD5DZV4_UMBRA</name>
<proteinExistence type="predicted"/>
<evidence type="ECO:0000313" key="2">
    <source>
        <dbReference type="EMBL" id="KAI8575383.1"/>
    </source>
</evidence>
<evidence type="ECO:0000313" key="3">
    <source>
        <dbReference type="Proteomes" id="UP001206595"/>
    </source>
</evidence>
<dbReference type="Proteomes" id="UP001206595">
    <property type="component" value="Unassembled WGS sequence"/>
</dbReference>
<dbReference type="EMBL" id="MU620984">
    <property type="protein sequence ID" value="KAI8575383.1"/>
    <property type="molecule type" value="Genomic_DNA"/>
</dbReference>
<dbReference type="GeneID" id="75917772"/>
<dbReference type="AlphaFoldDB" id="A0AAD5DZV4"/>
<reference evidence="2" key="2">
    <citation type="journal article" date="2022" name="Proc. Natl. Acad. Sci. U.S.A.">
        <title>Diploid-dominant life cycles characterize the early evolution of Fungi.</title>
        <authorList>
            <person name="Amses K.R."/>
            <person name="Simmons D.R."/>
            <person name="Longcore J.E."/>
            <person name="Mondo S.J."/>
            <person name="Seto K."/>
            <person name="Jeronimo G.H."/>
            <person name="Bonds A.E."/>
            <person name="Quandt C.A."/>
            <person name="Davis W.J."/>
            <person name="Chang Y."/>
            <person name="Federici B.A."/>
            <person name="Kuo A."/>
            <person name="LaButti K."/>
            <person name="Pangilinan J."/>
            <person name="Andreopoulos W."/>
            <person name="Tritt A."/>
            <person name="Riley R."/>
            <person name="Hundley H."/>
            <person name="Johnson J."/>
            <person name="Lipzen A."/>
            <person name="Barry K."/>
            <person name="Lang B.F."/>
            <person name="Cuomo C.A."/>
            <person name="Buchler N.E."/>
            <person name="Grigoriev I.V."/>
            <person name="Spatafora J.W."/>
            <person name="Stajich J.E."/>
            <person name="James T.Y."/>
        </authorList>
    </citation>
    <scope>NUCLEOTIDE SEQUENCE</scope>
    <source>
        <strain evidence="2">AG</strain>
    </source>
</reference>
<comment type="caution">
    <text evidence="2">The sequence shown here is derived from an EMBL/GenBank/DDBJ whole genome shotgun (WGS) entry which is preliminary data.</text>
</comment>
<keyword evidence="1" id="KW-0732">Signal</keyword>